<dbReference type="EMBL" id="CP157199">
    <property type="protein sequence ID" value="XBG62815.1"/>
    <property type="molecule type" value="Genomic_DNA"/>
</dbReference>
<reference evidence="2" key="1">
    <citation type="submission" date="2024-05" db="EMBL/GenBank/DDBJ databases">
        <title>Pontimicrobium maritimus sp. nov., isolated form sea water.</title>
        <authorList>
            <person name="Muhammad N."/>
            <person name="Vuong T.Q."/>
            <person name="Han H.L."/>
            <person name="Kim S.-G."/>
        </authorList>
    </citation>
    <scope>NUCLEOTIDE SEQUENCE</scope>
    <source>
        <strain evidence="2">SW4</strain>
    </source>
</reference>
<organism evidence="2">
    <name type="scientific">Pontimicrobium sp. SW4</name>
    <dbReference type="NCBI Taxonomy" id="3153519"/>
    <lineage>
        <taxon>Bacteria</taxon>
        <taxon>Pseudomonadati</taxon>
        <taxon>Bacteroidota</taxon>
        <taxon>Flavobacteriia</taxon>
        <taxon>Flavobacteriales</taxon>
        <taxon>Flavobacteriaceae</taxon>
        <taxon>Pontimicrobium</taxon>
    </lineage>
</organism>
<protein>
    <submittedName>
        <fullName evidence="2">DUF3784 domain-containing protein</fullName>
    </submittedName>
</protein>
<dbReference type="Pfam" id="PF12650">
    <property type="entry name" value="DUF3784"/>
    <property type="match status" value="1"/>
</dbReference>
<accession>A0AAU7BWZ3</accession>
<feature type="transmembrane region" description="Helical" evidence="1">
    <location>
        <begin position="6"/>
        <end position="32"/>
    </location>
</feature>
<keyword evidence="1" id="KW-0812">Transmembrane</keyword>
<dbReference type="AlphaFoldDB" id="A0AAU7BWZ3"/>
<name>A0AAU7BWZ3_9FLAO</name>
<feature type="transmembrane region" description="Helical" evidence="1">
    <location>
        <begin position="76"/>
        <end position="96"/>
    </location>
</feature>
<gene>
    <name evidence="2" type="ORF">ABGB03_07860</name>
</gene>
<dbReference type="InterPro" id="IPR017259">
    <property type="entry name" value="UCP037672"/>
</dbReference>
<feature type="transmembrane region" description="Helical" evidence="1">
    <location>
        <begin position="53"/>
        <end position="70"/>
    </location>
</feature>
<keyword evidence="1" id="KW-1133">Transmembrane helix</keyword>
<evidence type="ECO:0000313" key="2">
    <source>
        <dbReference type="EMBL" id="XBG62815.1"/>
    </source>
</evidence>
<evidence type="ECO:0000256" key="1">
    <source>
        <dbReference type="SAM" id="Phobius"/>
    </source>
</evidence>
<proteinExistence type="predicted"/>
<dbReference type="RefSeq" id="WP_347926306.1">
    <property type="nucleotide sequence ID" value="NZ_CP157199.1"/>
</dbReference>
<sequence length="103" mass="11617">MLFSSILISVILIACGFLVKENPNLIAGYNTLNKKNKKRIDIENLSKMMKTTFIIMGVLIVFSGLILYFLEIKESYSLLINCSIVILGIIIMIINAKKFNKNS</sequence>
<keyword evidence="1" id="KW-0472">Membrane</keyword>